<gene>
    <name evidence="1" type="ORF">CEV31_0678</name>
</gene>
<evidence type="ECO:0000313" key="2">
    <source>
        <dbReference type="Proteomes" id="UP000215590"/>
    </source>
</evidence>
<dbReference type="EMBL" id="NNRJ01000012">
    <property type="protein sequence ID" value="OYR21058.1"/>
    <property type="molecule type" value="Genomic_DNA"/>
</dbReference>
<proteinExistence type="predicted"/>
<sequence>MLHHVHVAWLGLTGFLHWGMFDPSDLSDTSGLRLLCVRRS</sequence>
<name>A0A256G206_9HYPH</name>
<accession>A0A256G206</accession>
<evidence type="ECO:0000313" key="1">
    <source>
        <dbReference type="EMBL" id="OYR21058.1"/>
    </source>
</evidence>
<reference evidence="1 2" key="1">
    <citation type="submission" date="2017-07" db="EMBL/GenBank/DDBJ databases">
        <title>Phylogenetic study on the rhizospheric bacterium Ochrobactrum sp. A44.</title>
        <authorList>
            <person name="Krzyzanowska D.M."/>
            <person name="Ossowicki A."/>
            <person name="Rajewska M."/>
            <person name="Maciag T."/>
            <person name="Kaczynski Z."/>
            <person name="Czerwicka M."/>
            <person name="Jafra S."/>
        </authorList>
    </citation>
    <scope>NUCLEOTIDE SEQUENCE [LARGE SCALE GENOMIC DNA]</scope>
    <source>
        <strain evidence="1 2">DSM 7216</strain>
    </source>
</reference>
<organism evidence="1 2">
    <name type="scientific">Brucella thiophenivorans</name>
    <dbReference type="NCBI Taxonomy" id="571255"/>
    <lineage>
        <taxon>Bacteria</taxon>
        <taxon>Pseudomonadati</taxon>
        <taxon>Pseudomonadota</taxon>
        <taxon>Alphaproteobacteria</taxon>
        <taxon>Hyphomicrobiales</taxon>
        <taxon>Brucellaceae</taxon>
        <taxon>Brucella/Ochrobactrum group</taxon>
        <taxon>Brucella</taxon>
    </lineage>
</organism>
<comment type="caution">
    <text evidence="1">The sequence shown here is derived from an EMBL/GenBank/DDBJ whole genome shotgun (WGS) entry which is preliminary data.</text>
</comment>
<keyword evidence="2" id="KW-1185">Reference proteome</keyword>
<dbReference type="AlphaFoldDB" id="A0A256G206"/>
<dbReference type="Proteomes" id="UP000215590">
    <property type="component" value="Unassembled WGS sequence"/>
</dbReference>
<protein>
    <submittedName>
        <fullName evidence="1">Uncharacterized protein</fullName>
    </submittedName>
</protein>